<comment type="caution">
    <text evidence="1">The sequence shown here is derived from an EMBL/GenBank/DDBJ whole genome shotgun (WGS) entry which is preliminary data.</text>
</comment>
<evidence type="ECO:0000313" key="1">
    <source>
        <dbReference type="EMBL" id="GFO21914.1"/>
    </source>
</evidence>
<dbReference type="Proteomes" id="UP000735302">
    <property type="component" value="Unassembled WGS sequence"/>
</dbReference>
<sequence>MASVRFTLRPFQICPTPTPVPSFYWWTDSPVGRPIREDPHDHFGVIWGQPDKRGENSGNRAVLTSLGLGSDLLSKKLGQNFKTLVM</sequence>
<name>A0AAV4BU78_9GAST</name>
<dbReference type="AlphaFoldDB" id="A0AAV4BU78"/>
<keyword evidence="2" id="KW-1185">Reference proteome</keyword>
<gene>
    <name evidence="1" type="ORF">PoB_004841900</name>
</gene>
<proteinExistence type="predicted"/>
<accession>A0AAV4BU78</accession>
<protein>
    <submittedName>
        <fullName evidence="1">Uncharacterized protein</fullName>
    </submittedName>
</protein>
<evidence type="ECO:0000313" key="2">
    <source>
        <dbReference type="Proteomes" id="UP000735302"/>
    </source>
</evidence>
<reference evidence="1 2" key="1">
    <citation type="journal article" date="2021" name="Elife">
        <title>Chloroplast acquisition without the gene transfer in kleptoplastic sea slugs, Plakobranchus ocellatus.</title>
        <authorList>
            <person name="Maeda T."/>
            <person name="Takahashi S."/>
            <person name="Yoshida T."/>
            <person name="Shimamura S."/>
            <person name="Takaki Y."/>
            <person name="Nagai Y."/>
            <person name="Toyoda A."/>
            <person name="Suzuki Y."/>
            <person name="Arimoto A."/>
            <person name="Ishii H."/>
            <person name="Satoh N."/>
            <person name="Nishiyama T."/>
            <person name="Hasebe M."/>
            <person name="Maruyama T."/>
            <person name="Minagawa J."/>
            <person name="Obokata J."/>
            <person name="Shigenobu S."/>
        </authorList>
    </citation>
    <scope>NUCLEOTIDE SEQUENCE [LARGE SCALE GENOMIC DNA]</scope>
</reference>
<organism evidence="1 2">
    <name type="scientific">Plakobranchus ocellatus</name>
    <dbReference type="NCBI Taxonomy" id="259542"/>
    <lineage>
        <taxon>Eukaryota</taxon>
        <taxon>Metazoa</taxon>
        <taxon>Spiralia</taxon>
        <taxon>Lophotrochozoa</taxon>
        <taxon>Mollusca</taxon>
        <taxon>Gastropoda</taxon>
        <taxon>Heterobranchia</taxon>
        <taxon>Euthyneura</taxon>
        <taxon>Panpulmonata</taxon>
        <taxon>Sacoglossa</taxon>
        <taxon>Placobranchoidea</taxon>
        <taxon>Plakobranchidae</taxon>
        <taxon>Plakobranchus</taxon>
    </lineage>
</organism>
<dbReference type="EMBL" id="BLXT01005315">
    <property type="protein sequence ID" value="GFO21914.1"/>
    <property type="molecule type" value="Genomic_DNA"/>
</dbReference>